<keyword evidence="2" id="KW-0813">Transport</keyword>
<evidence type="ECO:0008006" key="9">
    <source>
        <dbReference type="Google" id="ProtNLM"/>
    </source>
</evidence>
<dbReference type="InterPro" id="IPR056913">
    <property type="entry name" value="TRAPPC10/Trs130_N"/>
</dbReference>
<dbReference type="InterPro" id="IPR045126">
    <property type="entry name" value="TRAPPC10/Trs130"/>
</dbReference>
<proteinExistence type="predicted"/>
<evidence type="ECO:0000313" key="8">
    <source>
        <dbReference type="Proteomes" id="UP001187192"/>
    </source>
</evidence>
<protein>
    <recommendedName>
        <fullName evidence="9">Trafficking protein particle complex II-specific subunit 130 homolog</fullName>
    </recommendedName>
</protein>
<feature type="compositionally biased region" description="Polar residues" evidence="4">
    <location>
        <begin position="346"/>
        <end position="361"/>
    </location>
</feature>
<sequence>MLALEYKCCKFDLHSPEVNFWEDLESKIVECVRNTLDKRVQFYEDEIRKLSEQRFMPVWNFCNFFILKESLAFMFEIVHLHEDALREYFELEICYTETVKIPGKQRDFGGLEHGDDQATLLNSGKKPLTQIVQDDSFREFEFRQYLFACQSRLLFKLNRPLEVAARGFTFIINFSKALSEHENILPFCMREVWVISACTDLINATASRYSEGLVAPDIEKEFYRLQGDLYSQCRTKFMRLAYLIGYGTNMERSPVNSASLSMLPWPKPAVWPSVPPDASSKVLAKEKMILQETPAVKHFGIQRKPLPLEPSFLLREANRRRASLSAGTMLEISGSDAMSKMFPSHKAQTSSMTRTNSSPGLDSSIDRPMRLAEIYVAAEYALQSTISDPELWKSFSSVKEFEQKYLELTKGAADNYHRSWWKRHGVVLDGEIAAVCYKHGNYDLAAKSYEKVCALYAGEGWQDLLAEVLPNLADCQKILNDEAGYLSSCVRLLSLDKGLFLTKERQAFQSKVIRLAHSEMKQPVPLDVSSLITFSGNPGPPIELCDRDPGILSVTVWSGFPDDITLDSLSLTLMATFQADDGIKALRSSTAIVLKPGRNTITLDLPPQKPGSYVLGVLTGQIGHLSFRSHSFSKGGPADTDDFMSLEKPTRPILKVFKPRPLVDLAAAVSSALLINEPQWVGIIVRPINYSLKGAVLHIDTGPGLQIKGSRVIEMESYADSSDDSTGVKTNGALENGPSTANKDFEQLTLHKGRIEFPDWASNMTSILWIPVRGIGEKLARGSSSAAPQRTSIVDGMRTIALKLEFGISHNQTFERHCDSLSPSQVFTLAVHFTDPFHVSTRVADKCNDGTLLLQVILHSEVKAKLTIHDAWLDLQDGFVHTDRGDGRPTSGFFPLVISPASRAGILFSIRLGKSDAEDVARTLQSESILNIRYGISGNRSVGAHPPVGIEHSATEDAKQDLVFRSALILQRPVLYPCLAVGFLPLPSGGLRVGQLVTMKWRVERLKDFETEVSKNHDEVLYEVNANTENWMIAGRKRGHASLSAMQGSRIEISILCVPLVAGYVRPPQLGLPDVDEANISCNPPGPHLICVLPPALSSSFCIPA</sequence>
<gene>
    <name evidence="7" type="ORF">TIFTF001_034477</name>
</gene>
<dbReference type="GO" id="GO:1990071">
    <property type="term" value="C:TRAPPII protein complex"/>
    <property type="evidence" value="ECO:0007669"/>
    <property type="project" value="InterPro"/>
</dbReference>
<evidence type="ECO:0000256" key="1">
    <source>
        <dbReference type="ARBA" id="ARBA00004555"/>
    </source>
</evidence>
<feature type="region of interest" description="Disordered" evidence="4">
    <location>
        <begin position="345"/>
        <end position="365"/>
    </location>
</feature>
<dbReference type="EMBL" id="BTGU01000232">
    <property type="protein sequence ID" value="GMN65413.1"/>
    <property type="molecule type" value="Genomic_DNA"/>
</dbReference>
<dbReference type="PANTHER" id="PTHR13251:SF3">
    <property type="entry name" value="TRAFFICKING PROTEIN PARTICLE COMPLEX SUBUNIT 10"/>
    <property type="match status" value="1"/>
</dbReference>
<feature type="domain" description="TRAPPC10/Trs130 C-terminal" evidence="5">
    <location>
        <begin position="991"/>
        <end position="1070"/>
    </location>
</feature>
<dbReference type="GO" id="GO:0034498">
    <property type="term" value="P:early endosome to Golgi transport"/>
    <property type="evidence" value="ECO:0007669"/>
    <property type="project" value="TreeGrafter"/>
</dbReference>
<keyword evidence="8" id="KW-1185">Reference proteome</keyword>
<dbReference type="PANTHER" id="PTHR13251">
    <property type="entry name" value="EPILEPSY HOLOPROSENCEPHALY CANDIDATE 1/TMEM1"/>
    <property type="match status" value="1"/>
</dbReference>
<dbReference type="GO" id="GO:0006891">
    <property type="term" value="P:intra-Golgi vesicle-mediated transport"/>
    <property type="evidence" value="ECO:0007669"/>
    <property type="project" value="TreeGrafter"/>
</dbReference>
<name>A0AA88E1D6_FICCA</name>
<comment type="caution">
    <text evidence="7">The sequence shown here is derived from an EMBL/GenBank/DDBJ whole genome shotgun (WGS) entry which is preliminary data.</text>
</comment>
<evidence type="ECO:0000259" key="5">
    <source>
        <dbReference type="Pfam" id="PF12584"/>
    </source>
</evidence>
<keyword evidence="3" id="KW-0333">Golgi apparatus</keyword>
<organism evidence="7 8">
    <name type="scientific">Ficus carica</name>
    <name type="common">Common fig</name>
    <dbReference type="NCBI Taxonomy" id="3494"/>
    <lineage>
        <taxon>Eukaryota</taxon>
        <taxon>Viridiplantae</taxon>
        <taxon>Streptophyta</taxon>
        <taxon>Embryophyta</taxon>
        <taxon>Tracheophyta</taxon>
        <taxon>Spermatophyta</taxon>
        <taxon>Magnoliopsida</taxon>
        <taxon>eudicotyledons</taxon>
        <taxon>Gunneridae</taxon>
        <taxon>Pentapetalae</taxon>
        <taxon>rosids</taxon>
        <taxon>fabids</taxon>
        <taxon>Rosales</taxon>
        <taxon>Moraceae</taxon>
        <taxon>Ficeae</taxon>
        <taxon>Ficus</taxon>
    </lineage>
</organism>
<evidence type="ECO:0000313" key="7">
    <source>
        <dbReference type="EMBL" id="GMN65413.1"/>
    </source>
</evidence>
<evidence type="ECO:0000256" key="2">
    <source>
        <dbReference type="ARBA" id="ARBA00022448"/>
    </source>
</evidence>
<dbReference type="InterPro" id="IPR022233">
    <property type="entry name" value="TRAPPC10/Trs130_C"/>
</dbReference>
<evidence type="ECO:0000256" key="4">
    <source>
        <dbReference type="SAM" id="MobiDB-lite"/>
    </source>
</evidence>
<reference evidence="7" key="1">
    <citation type="submission" date="2023-07" db="EMBL/GenBank/DDBJ databases">
        <title>draft genome sequence of fig (Ficus carica).</title>
        <authorList>
            <person name="Takahashi T."/>
            <person name="Nishimura K."/>
        </authorList>
    </citation>
    <scope>NUCLEOTIDE SEQUENCE</scope>
</reference>
<dbReference type="Pfam" id="PF23036">
    <property type="entry name" value="TRAPPC10_1st"/>
    <property type="match status" value="1"/>
</dbReference>
<accession>A0AA88E1D6</accession>
<dbReference type="AlphaFoldDB" id="A0AA88E1D6"/>
<feature type="domain" description="TRAPPC10/Trs130 N-terminal" evidence="6">
    <location>
        <begin position="17"/>
        <end position="164"/>
    </location>
</feature>
<evidence type="ECO:0000256" key="3">
    <source>
        <dbReference type="ARBA" id="ARBA00023034"/>
    </source>
</evidence>
<dbReference type="Pfam" id="PF12584">
    <property type="entry name" value="TRAPPC10"/>
    <property type="match status" value="1"/>
</dbReference>
<evidence type="ECO:0000259" key="6">
    <source>
        <dbReference type="Pfam" id="PF23036"/>
    </source>
</evidence>
<dbReference type="Proteomes" id="UP001187192">
    <property type="component" value="Unassembled WGS sequence"/>
</dbReference>
<dbReference type="GO" id="GO:0005829">
    <property type="term" value="C:cytosol"/>
    <property type="evidence" value="ECO:0007669"/>
    <property type="project" value="GOC"/>
</dbReference>
<comment type="subcellular location">
    <subcellularLocation>
        <location evidence="1">Golgi apparatus</location>
    </subcellularLocation>
</comment>